<dbReference type="STRING" id="1193502.SHALO_0882"/>
<sequence length="160" mass="18086">MIMRYISMVLILFLLSGCASKLSENESEKTLDYGMANSKKIEIQNSKTSKTFVLITYLNPIHHDLVTQESEKFVVGTYKATGDGAFDRVTLSKFKVNGSDENLTVTPLNQDAPLLKLISTSNAWTNYVLIQAPKTEEIKMEISFENDQSQRVSTTFRKDF</sequence>
<dbReference type="EMBL" id="CP017111">
    <property type="protein sequence ID" value="AOO64663.1"/>
    <property type="molecule type" value="Genomic_DNA"/>
</dbReference>
<dbReference type="AlphaFoldDB" id="A0A1D7TI60"/>
<name>A0A1D7TI60_9BACT</name>
<dbReference type="Proteomes" id="UP000094609">
    <property type="component" value="Chromosome"/>
</dbReference>
<accession>A0A1D7TI60</accession>
<evidence type="ECO:0000313" key="1">
    <source>
        <dbReference type="EMBL" id="AOO64663.1"/>
    </source>
</evidence>
<evidence type="ECO:0000313" key="2">
    <source>
        <dbReference type="Proteomes" id="UP000094609"/>
    </source>
</evidence>
<dbReference type="PROSITE" id="PS51257">
    <property type="entry name" value="PROKAR_LIPOPROTEIN"/>
    <property type="match status" value="1"/>
</dbReference>
<gene>
    <name evidence="1" type="ORF">SHALO_0882</name>
</gene>
<reference evidence="2" key="1">
    <citation type="submission" date="2016-08" db="EMBL/GenBank/DDBJ databases">
        <title>Complete genome sequence of the organohalide-respiring Epsilonproteobacterium Sulfurospirillum halorespirans.</title>
        <authorList>
            <person name="Goris T."/>
            <person name="Zimmermann J."/>
            <person name="Schenz B."/>
            <person name="Lemos M."/>
            <person name="Hackermueller J."/>
            <person name="Diekert G."/>
        </authorList>
    </citation>
    <scope>NUCLEOTIDE SEQUENCE [LARGE SCALE GENOMIC DNA]</scope>
    <source>
        <strain>DSM 13726</strain>
        <strain evidence="2">PCE-M2</strain>
    </source>
</reference>
<organism evidence="1 2">
    <name type="scientific">Sulfurospirillum halorespirans DSM 13726</name>
    <dbReference type="NCBI Taxonomy" id="1193502"/>
    <lineage>
        <taxon>Bacteria</taxon>
        <taxon>Pseudomonadati</taxon>
        <taxon>Campylobacterota</taxon>
        <taxon>Epsilonproteobacteria</taxon>
        <taxon>Campylobacterales</taxon>
        <taxon>Sulfurospirillaceae</taxon>
        <taxon>Sulfurospirillum</taxon>
    </lineage>
</organism>
<dbReference type="KEGG" id="shal:SHALO_0882"/>
<proteinExistence type="predicted"/>
<keyword evidence="2" id="KW-1185">Reference proteome</keyword>
<evidence type="ECO:0008006" key="3">
    <source>
        <dbReference type="Google" id="ProtNLM"/>
    </source>
</evidence>
<protein>
    <recommendedName>
        <fullName evidence="3">Lipoprotein</fullName>
    </recommendedName>
</protein>